<evidence type="ECO:0000256" key="5">
    <source>
        <dbReference type="ARBA" id="ARBA00022741"/>
    </source>
</evidence>
<organism evidence="11 12">
    <name type="scientific">Rehaibacterium terrae</name>
    <dbReference type="NCBI Taxonomy" id="1341696"/>
    <lineage>
        <taxon>Bacteria</taxon>
        <taxon>Pseudomonadati</taxon>
        <taxon>Pseudomonadota</taxon>
        <taxon>Gammaproteobacteria</taxon>
        <taxon>Lysobacterales</taxon>
        <taxon>Lysobacteraceae</taxon>
        <taxon>Rehaibacterium</taxon>
    </lineage>
</organism>
<evidence type="ECO:0000256" key="1">
    <source>
        <dbReference type="ARBA" id="ARBA00004496"/>
    </source>
</evidence>
<dbReference type="EC" id="6.3.4.19" evidence="8"/>
<keyword evidence="12" id="KW-1185">Reference proteome</keyword>
<dbReference type="InterPro" id="IPR012795">
    <property type="entry name" value="tRNA_Ile_lys_synt_N"/>
</dbReference>
<dbReference type="CDD" id="cd01992">
    <property type="entry name" value="TilS_N"/>
    <property type="match status" value="1"/>
</dbReference>
<dbReference type="Proteomes" id="UP000519004">
    <property type="component" value="Unassembled WGS sequence"/>
</dbReference>
<evidence type="ECO:0000256" key="4">
    <source>
        <dbReference type="ARBA" id="ARBA00022694"/>
    </source>
</evidence>
<keyword evidence="3 8" id="KW-0436">Ligase</keyword>
<feature type="domain" description="Lysidine-tRNA(Ile) synthetase C-terminal" evidence="10">
    <location>
        <begin position="385"/>
        <end position="459"/>
    </location>
</feature>
<dbReference type="InterPro" id="IPR011063">
    <property type="entry name" value="TilS/TtcA_N"/>
</dbReference>
<gene>
    <name evidence="8" type="primary">tilS</name>
    <name evidence="11" type="ORF">HNQ58_000709</name>
</gene>
<dbReference type="SUPFAM" id="SSF82829">
    <property type="entry name" value="MesJ substrate recognition domain-like"/>
    <property type="match status" value="1"/>
</dbReference>
<sequence length="501" mass="54757">MPVPPLPQHLADALAATPAGALCVAFSGGPDSLALLHALARLPAARQRGLRALHVDHGLHPDSPAWARHCLALCAGWDVPCDILHVAVARDSGDGLEAAARAARHAALAAAMRPDEILVMAHHRDDQAETFLLRALRASGPDGLAAMRPWRRFGPGWLWRPLLDLPRDTLRDYLAAHSLDAIDDPANRDPRHDRSWLRNELMPLLRQRWPQAGAALARSARLCAETVDLLDSEDARCLARVQTADPQVLHTDALLALPTARRARVLRRWISELGLPPLPGQAIDSIEHELLPARADAEAAFTWSGATIRRWRGLLHAGWCVAPLPDDFIVEWDGRTPMALPTGDMLRLDCNAQAGAASAVTGAFASDPVATESAPTKSTGFDMPVTVRSRRGGERILLPGRDHSHALKHVLQDLGVPPWERERLPLLFAPDGELLAAGDLAVSTRLATWLRDNGLRLQWRRSAKTWTQPPCGTACAHRVEQPQPHRHRRRPPPVADPPDSL</sequence>
<proteinExistence type="inferred from homology"/>
<reference evidence="11 12" key="1">
    <citation type="submission" date="2020-08" db="EMBL/GenBank/DDBJ databases">
        <title>Genomic Encyclopedia of Type Strains, Phase IV (KMG-IV): sequencing the most valuable type-strain genomes for metagenomic binning, comparative biology and taxonomic classification.</title>
        <authorList>
            <person name="Goeker M."/>
        </authorList>
    </citation>
    <scope>NUCLEOTIDE SEQUENCE [LARGE SCALE GENOMIC DNA]</scope>
    <source>
        <strain evidence="11 12">DSM 25897</strain>
    </source>
</reference>
<evidence type="ECO:0000256" key="3">
    <source>
        <dbReference type="ARBA" id="ARBA00022598"/>
    </source>
</evidence>
<dbReference type="InterPro" id="IPR012094">
    <property type="entry name" value="tRNA_Ile_lys_synt"/>
</dbReference>
<dbReference type="GO" id="GO:0005737">
    <property type="term" value="C:cytoplasm"/>
    <property type="evidence" value="ECO:0007669"/>
    <property type="project" value="UniProtKB-SubCell"/>
</dbReference>
<feature type="compositionally biased region" description="Pro residues" evidence="9">
    <location>
        <begin position="492"/>
        <end position="501"/>
    </location>
</feature>
<dbReference type="InterPro" id="IPR014729">
    <property type="entry name" value="Rossmann-like_a/b/a_fold"/>
</dbReference>
<evidence type="ECO:0000313" key="12">
    <source>
        <dbReference type="Proteomes" id="UP000519004"/>
    </source>
</evidence>
<keyword evidence="5 8" id="KW-0547">Nucleotide-binding</keyword>
<protein>
    <recommendedName>
        <fullName evidence="8">tRNA(Ile)-lysidine synthase</fullName>
        <ecNumber evidence="8">6.3.4.19</ecNumber>
    </recommendedName>
    <alternativeName>
        <fullName evidence="8">tRNA(Ile)-2-lysyl-cytidine synthase</fullName>
    </alternativeName>
    <alternativeName>
        <fullName evidence="8">tRNA(Ile)-lysidine synthetase</fullName>
    </alternativeName>
</protein>
<feature type="region of interest" description="Disordered" evidence="9">
    <location>
        <begin position="466"/>
        <end position="501"/>
    </location>
</feature>
<accession>A0A7W7XYM1</accession>
<dbReference type="PANTHER" id="PTHR43033">
    <property type="entry name" value="TRNA(ILE)-LYSIDINE SYNTHASE-RELATED"/>
    <property type="match status" value="1"/>
</dbReference>
<dbReference type="InterPro" id="IPR015262">
    <property type="entry name" value="tRNA_Ile_lys_synt_subst-bd"/>
</dbReference>
<dbReference type="GO" id="GO:0032267">
    <property type="term" value="F:tRNA(Ile)-lysidine synthase activity"/>
    <property type="evidence" value="ECO:0007669"/>
    <property type="project" value="UniProtKB-EC"/>
</dbReference>
<dbReference type="AlphaFoldDB" id="A0A7W7XYM1"/>
<evidence type="ECO:0000256" key="7">
    <source>
        <dbReference type="ARBA" id="ARBA00048539"/>
    </source>
</evidence>
<feature type="binding site" evidence="8">
    <location>
        <begin position="27"/>
        <end position="32"/>
    </location>
    <ligand>
        <name>ATP</name>
        <dbReference type="ChEBI" id="CHEBI:30616"/>
    </ligand>
</feature>
<evidence type="ECO:0000256" key="8">
    <source>
        <dbReference type="HAMAP-Rule" id="MF_01161"/>
    </source>
</evidence>
<dbReference type="SUPFAM" id="SSF52402">
    <property type="entry name" value="Adenine nucleotide alpha hydrolases-like"/>
    <property type="match status" value="1"/>
</dbReference>
<comment type="subcellular location">
    <subcellularLocation>
        <location evidence="1 8">Cytoplasm</location>
    </subcellularLocation>
</comment>
<dbReference type="PANTHER" id="PTHR43033:SF1">
    <property type="entry name" value="TRNA(ILE)-LYSIDINE SYNTHASE-RELATED"/>
    <property type="match status" value="1"/>
</dbReference>
<dbReference type="SMART" id="SM00977">
    <property type="entry name" value="TilS_C"/>
    <property type="match status" value="1"/>
</dbReference>
<keyword evidence="2 8" id="KW-0963">Cytoplasm</keyword>
<dbReference type="SUPFAM" id="SSF56037">
    <property type="entry name" value="PheT/TilS domain"/>
    <property type="match status" value="1"/>
</dbReference>
<comment type="similarity">
    <text evidence="8">Belongs to the tRNA(Ile)-lysidine synthase family.</text>
</comment>
<evidence type="ECO:0000256" key="2">
    <source>
        <dbReference type="ARBA" id="ARBA00022490"/>
    </source>
</evidence>
<keyword evidence="6 8" id="KW-0067">ATP-binding</keyword>
<comment type="function">
    <text evidence="8">Ligates lysine onto the cytidine present at position 34 of the AUA codon-specific tRNA(Ile) that contains the anticodon CAU, in an ATP-dependent manner. Cytidine is converted to lysidine, thus changing the amino acid specificity of the tRNA from methionine to isoleucine.</text>
</comment>
<dbReference type="NCBIfam" id="TIGR02433">
    <property type="entry name" value="lysidine_TilS_C"/>
    <property type="match status" value="1"/>
</dbReference>
<dbReference type="GO" id="GO:0005524">
    <property type="term" value="F:ATP binding"/>
    <property type="evidence" value="ECO:0007669"/>
    <property type="project" value="UniProtKB-UniRule"/>
</dbReference>
<dbReference type="Pfam" id="PF01171">
    <property type="entry name" value="ATP_bind_3"/>
    <property type="match status" value="1"/>
</dbReference>
<comment type="catalytic activity">
    <reaction evidence="7 8">
        <text>cytidine(34) in tRNA(Ile2) + L-lysine + ATP = lysidine(34) in tRNA(Ile2) + AMP + diphosphate + H(+)</text>
        <dbReference type="Rhea" id="RHEA:43744"/>
        <dbReference type="Rhea" id="RHEA-COMP:10625"/>
        <dbReference type="Rhea" id="RHEA-COMP:10670"/>
        <dbReference type="ChEBI" id="CHEBI:15378"/>
        <dbReference type="ChEBI" id="CHEBI:30616"/>
        <dbReference type="ChEBI" id="CHEBI:32551"/>
        <dbReference type="ChEBI" id="CHEBI:33019"/>
        <dbReference type="ChEBI" id="CHEBI:82748"/>
        <dbReference type="ChEBI" id="CHEBI:83665"/>
        <dbReference type="ChEBI" id="CHEBI:456215"/>
        <dbReference type="EC" id="6.3.4.19"/>
    </reaction>
</comment>
<comment type="domain">
    <text evidence="8">The N-terminal region contains the highly conserved SGGXDS motif, predicted to be a P-loop motif involved in ATP binding.</text>
</comment>
<dbReference type="Gene3D" id="3.40.50.620">
    <property type="entry name" value="HUPs"/>
    <property type="match status" value="1"/>
</dbReference>
<dbReference type="GO" id="GO:0006400">
    <property type="term" value="P:tRNA modification"/>
    <property type="evidence" value="ECO:0007669"/>
    <property type="project" value="UniProtKB-UniRule"/>
</dbReference>
<comment type="caution">
    <text evidence="11">The sequence shown here is derived from an EMBL/GenBank/DDBJ whole genome shotgun (WGS) entry which is preliminary data.</text>
</comment>
<dbReference type="Pfam" id="PF11734">
    <property type="entry name" value="TilS_C"/>
    <property type="match status" value="1"/>
</dbReference>
<keyword evidence="4 8" id="KW-0819">tRNA processing</keyword>
<dbReference type="NCBIfam" id="TIGR02432">
    <property type="entry name" value="lysidine_TilS_N"/>
    <property type="match status" value="1"/>
</dbReference>
<dbReference type="Pfam" id="PF09179">
    <property type="entry name" value="TilS"/>
    <property type="match status" value="1"/>
</dbReference>
<dbReference type="Gene3D" id="1.20.59.20">
    <property type="match status" value="1"/>
</dbReference>
<dbReference type="InterPro" id="IPR012796">
    <property type="entry name" value="Lysidine-tRNA-synth_C"/>
</dbReference>
<evidence type="ECO:0000259" key="10">
    <source>
        <dbReference type="SMART" id="SM00977"/>
    </source>
</evidence>
<dbReference type="HAMAP" id="MF_01161">
    <property type="entry name" value="tRNA_Ile_lys_synt"/>
    <property type="match status" value="1"/>
</dbReference>
<evidence type="ECO:0000256" key="6">
    <source>
        <dbReference type="ARBA" id="ARBA00022840"/>
    </source>
</evidence>
<evidence type="ECO:0000256" key="9">
    <source>
        <dbReference type="SAM" id="MobiDB-lite"/>
    </source>
</evidence>
<dbReference type="EMBL" id="JACHHX010000004">
    <property type="protein sequence ID" value="MBB5014832.1"/>
    <property type="molecule type" value="Genomic_DNA"/>
</dbReference>
<evidence type="ECO:0000313" key="11">
    <source>
        <dbReference type="EMBL" id="MBB5014832.1"/>
    </source>
</evidence>
<name>A0A7W7XYM1_9GAMM</name>